<evidence type="ECO:0000313" key="3">
    <source>
        <dbReference type="Proteomes" id="UP001066276"/>
    </source>
</evidence>
<feature type="compositionally biased region" description="Basic and acidic residues" evidence="1">
    <location>
        <begin position="1"/>
        <end position="16"/>
    </location>
</feature>
<feature type="compositionally biased region" description="Basic and acidic residues" evidence="1">
    <location>
        <begin position="48"/>
        <end position="69"/>
    </location>
</feature>
<sequence>MDLDKRKGEAGRERDNGGNIRYLRMDRKSGDVSVRKKSENVQRGFAQARKDGRESWVEREKPERRDKDTRKRWRGQTCGE</sequence>
<keyword evidence="3" id="KW-1185">Reference proteome</keyword>
<proteinExistence type="predicted"/>
<name>A0AAV7P6S6_PLEWA</name>
<evidence type="ECO:0000313" key="2">
    <source>
        <dbReference type="EMBL" id="KAJ1123981.1"/>
    </source>
</evidence>
<reference evidence="2" key="1">
    <citation type="journal article" date="2022" name="bioRxiv">
        <title>Sequencing and chromosome-scale assembly of the giantPleurodeles waltlgenome.</title>
        <authorList>
            <person name="Brown T."/>
            <person name="Elewa A."/>
            <person name="Iarovenko S."/>
            <person name="Subramanian E."/>
            <person name="Araus A.J."/>
            <person name="Petzold A."/>
            <person name="Susuki M."/>
            <person name="Suzuki K.-i.T."/>
            <person name="Hayashi T."/>
            <person name="Toyoda A."/>
            <person name="Oliveira C."/>
            <person name="Osipova E."/>
            <person name="Leigh N.D."/>
            <person name="Simon A."/>
            <person name="Yun M.H."/>
        </authorList>
    </citation>
    <scope>NUCLEOTIDE SEQUENCE</scope>
    <source>
        <strain evidence="2">20211129_DDA</strain>
        <tissue evidence="2">Liver</tissue>
    </source>
</reference>
<organism evidence="2 3">
    <name type="scientific">Pleurodeles waltl</name>
    <name type="common">Iberian ribbed newt</name>
    <dbReference type="NCBI Taxonomy" id="8319"/>
    <lineage>
        <taxon>Eukaryota</taxon>
        <taxon>Metazoa</taxon>
        <taxon>Chordata</taxon>
        <taxon>Craniata</taxon>
        <taxon>Vertebrata</taxon>
        <taxon>Euteleostomi</taxon>
        <taxon>Amphibia</taxon>
        <taxon>Batrachia</taxon>
        <taxon>Caudata</taxon>
        <taxon>Salamandroidea</taxon>
        <taxon>Salamandridae</taxon>
        <taxon>Pleurodelinae</taxon>
        <taxon>Pleurodeles</taxon>
    </lineage>
</organism>
<protein>
    <submittedName>
        <fullName evidence="2">Uncharacterized protein</fullName>
    </submittedName>
</protein>
<dbReference type="Proteomes" id="UP001066276">
    <property type="component" value="Chromosome 7"/>
</dbReference>
<feature type="compositionally biased region" description="Basic and acidic residues" evidence="1">
    <location>
        <begin position="23"/>
        <end position="40"/>
    </location>
</feature>
<dbReference type="AlphaFoldDB" id="A0AAV7P6S6"/>
<feature type="region of interest" description="Disordered" evidence="1">
    <location>
        <begin position="1"/>
        <end position="80"/>
    </location>
</feature>
<gene>
    <name evidence="2" type="ORF">NDU88_002445</name>
</gene>
<accession>A0AAV7P6S6</accession>
<evidence type="ECO:0000256" key="1">
    <source>
        <dbReference type="SAM" id="MobiDB-lite"/>
    </source>
</evidence>
<dbReference type="EMBL" id="JANPWB010000011">
    <property type="protein sequence ID" value="KAJ1123981.1"/>
    <property type="molecule type" value="Genomic_DNA"/>
</dbReference>
<comment type="caution">
    <text evidence="2">The sequence shown here is derived from an EMBL/GenBank/DDBJ whole genome shotgun (WGS) entry which is preliminary data.</text>
</comment>